<dbReference type="Gene3D" id="3.40.50.10140">
    <property type="entry name" value="Toll/interleukin-1 receptor homology (TIR) domain"/>
    <property type="match status" value="1"/>
</dbReference>
<dbReference type="InterPro" id="IPR000488">
    <property type="entry name" value="Death_dom"/>
</dbReference>
<dbReference type="GO" id="GO:0050830">
    <property type="term" value="P:defense response to Gram-positive bacterium"/>
    <property type="evidence" value="ECO:0007669"/>
    <property type="project" value="TreeGrafter"/>
</dbReference>
<dbReference type="SMART" id="SM00005">
    <property type="entry name" value="DEATH"/>
    <property type="match status" value="1"/>
</dbReference>
<dbReference type="InterPro" id="IPR035897">
    <property type="entry name" value="Toll_tir_struct_dom_sf"/>
</dbReference>
<feature type="domain" description="Death" evidence="4">
    <location>
        <begin position="42"/>
        <end position="107"/>
    </location>
</feature>
<dbReference type="PANTHER" id="PTHR15079:SF3">
    <property type="entry name" value="MYELOID DIFFERENTIATION PRIMARY RESPONSE PROTEIN MYD88"/>
    <property type="match status" value="1"/>
</dbReference>
<evidence type="ECO:0000256" key="3">
    <source>
        <dbReference type="ARBA" id="ARBA00023198"/>
    </source>
</evidence>
<evidence type="ECO:0008006" key="8">
    <source>
        <dbReference type="Google" id="ProtNLM"/>
    </source>
</evidence>
<feature type="domain" description="TIR" evidence="5">
    <location>
        <begin position="148"/>
        <end position="280"/>
    </location>
</feature>
<dbReference type="OrthoDB" id="10037120at2759"/>
<protein>
    <recommendedName>
        <fullName evidence="8">Myeloid differentiation primary response protein MyD88</fullName>
    </recommendedName>
</protein>
<dbReference type="PROSITE" id="PS50017">
    <property type="entry name" value="DEATH_DOMAIN"/>
    <property type="match status" value="1"/>
</dbReference>
<evidence type="ECO:0000259" key="5">
    <source>
        <dbReference type="PROSITE" id="PS50104"/>
    </source>
</evidence>
<keyword evidence="3" id="KW-0395">Inflammatory response</keyword>
<dbReference type="InterPro" id="IPR017281">
    <property type="entry name" value="Myelin_different_resp_MyD88"/>
</dbReference>
<evidence type="ECO:0000256" key="1">
    <source>
        <dbReference type="ARBA" id="ARBA00004496"/>
    </source>
</evidence>
<dbReference type="GO" id="GO:0043123">
    <property type="term" value="P:positive regulation of canonical NF-kappaB signal transduction"/>
    <property type="evidence" value="ECO:0007669"/>
    <property type="project" value="InterPro"/>
</dbReference>
<dbReference type="InterPro" id="IPR011029">
    <property type="entry name" value="DEATH-like_dom_sf"/>
</dbReference>
<dbReference type="GO" id="GO:0034142">
    <property type="term" value="P:toll-like receptor 4 signaling pathway"/>
    <property type="evidence" value="ECO:0007669"/>
    <property type="project" value="TreeGrafter"/>
</dbReference>
<reference evidence="6" key="1">
    <citation type="submission" date="2021-12" db="EMBL/GenBank/DDBJ databases">
        <authorList>
            <person name="King R."/>
        </authorList>
    </citation>
    <scope>NUCLEOTIDE SEQUENCE</scope>
</reference>
<dbReference type="GO" id="GO:0008063">
    <property type="term" value="P:Toll signaling pathway"/>
    <property type="evidence" value="ECO:0007669"/>
    <property type="project" value="TreeGrafter"/>
</dbReference>
<dbReference type="SUPFAM" id="SSF52200">
    <property type="entry name" value="Toll/Interleukin receptor TIR domain"/>
    <property type="match status" value="1"/>
</dbReference>
<dbReference type="Pfam" id="PF00531">
    <property type="entry name" value="Death"/>
    <property type="match status" value="1"/>
</dbReference>
<dbReference type="GO" id="GO:0005737">
    <property type="term" value="C:cytoplasm"/>
    <property type="evidence" value="ECO:0007669"/>
    <property type="project" value="UniProtKB-SubCell"/>
</dbReference>
<dbReference type="GO" id="GO:0070976">
    <property type="term" value="F:TIR domain binding"/>
    <property type="evidence" value="ECO:0007669"/>
    <property type="project" value="InterPro"/>
</dbReference>
<name>A0A9N9W6Z8_9NEOP</name>
<evidence type="ECO:0000313" key="7">
    <source>
        <dbReference type="Proteomes" id="UP001153714"/>
    </source>
</evidence>
<dbReference type="PANTHER" id="PTHR15079">
    <property type="entry name" value="MYD88"/>
    <property type="match status" value="1"/>
</dbReference>
<evidence type="ECO:0000259" key="4">
    <source>
        <dbReference type="PROSITE" id="PS50017"/>
    </source>
</evidence>
<gene>
    <name evidence="6" type="ORF">DIATSA_LOCUS1648</name>
</gene>
<proteinExistence type="predicted"/>
<dbReference type="AlphaFoldDB" id="A0A9N9W6Z8"/>
<dbReference type="SUPFAM" id="SSF47986">
    <property type="entry name" value="DEATH domain"/>
    <property type="match status" value="1"/>
</dbReference>
<accession>A0A9N9W6Z8</accession>
<keyword evidence="7" id="KW-1185">Reference proteome</keyword>
<dbReference type="Proteomes" id="UP001153714">
    <property type="component" value="Chromosome 11"/>
</dbReference>
<dbReference type="GO" id="GO:0045087">
    <property type="term" value="P:innate immune response"/>
    <property type="evidence" value="ECO:0007669"/>
    <property type="project" value="TreeGrafter"/>
</dbReference>
<dbReference type="Gene3D" id="1.10.533.10">
    <property type="entry name" value="Death Domain, Fas"/>
    <property type="match status" value="1"/>
</dbReference>
<dbReference type="InterPro" id="IPR000157">
    <property type="entry name" value="TIR_dom"/>
</dbReference>
<dbReference type="PROSITE" id="PS50104">
    <property type="entry name" value="TIR"/>
    <property type="match status" value="1"/>
</dbReference>
<organism evidence="6 7">
    <name type="scientific">Diatraea saccharalis</name>
    <name type="common">sugarcane borer</name>
    <dbReference type="NCBI Taxonomy" id="40085"/>
    <lineage>
        <taxon>Eukaryota</taxon>
        <taxon>Metazoa</taxon>
        <taxon>Ecdysozoa</taxon>
        <taxon>Arthropoda</taxon>
        <taxon>Hexapoda</taxon>
        <taxon>Insecta</taxon>
        <taxon>Pterygota</taxon>
        <taxon>Neoptera</taxon>
        <taxon>Endopterygota</taxon>
        <taxon>Lepidoptera</taxon>
        <taxon>Glossata</taxon>
        <taxon>Ditrysia</taxon>
        <taxon>Pyraloidea</taxon>
        <taxon>Crambidae</taxon>
        <taxon>Crambinae</taxon>
        <taxon>Diatraea</taxon>
    </lineage>
</organism>
<evidence type="ECO:0000256" key="2">
    <source>
        <dbReference type="ARBA" id="ARBA00022490"/>
    </source>
</evidence>
<sequence>MDEEIDRTLPLSAYSYEFKAVVSKLDPKRVLTTDGPIKILRDWRGLAFLLSIPNEISHSISEASDKTIRVLDIWIQRNDGTATLGRLMEYLVQMDRYDIYDDLVELSKGGRILAPQRQITNGNELHLNGHRDDNMIITHDDRRDGYPNYYHAYVLFAKEDWSFVRELLARMKALKFKLCTEYDIEVGYGTQYAPVAQLISERCHRIILVYSPAFIDSLANGFYSDYAQAVSIETNKRNIIPIIYRDCRLPHNLMYYHKLVYNENDEWMPYNFWEKLAQTLDKVKLPNSHEVPSCLTDTELSSSNLKSHFLTTDTKYTSSSSISNSETQQVRLTELDANSSLSNISDTKLVKKKKKLKVINKMLSYVFGKANN</sequence>
<dbReference type="GO" id="GO:0002755">
    <property type="term" value="P:MyD88-dependent toll-like receptor signaling pathway"/>
    <property type="evidence" value="ECO:0007669"/>
    <property type="project" value="InterPro"/>
</dbReference>
<dbReference type="GO" id="GO:0035325">
    <property type="term" value="F:Toll-like receptor binding"/>
    <property type="evidence" value="ECO:0007669"/>
    <property type="project" value="TreeGrafter"/>
</dbReference>
<comment type="subcellular location">
    <subcellularLocation>
        <location evidence="1">Cytoplasm</location>
    </subcellularLocation>
</comment>
<keyword evidence="2" id="KW-0963">Cytoplasm</keyword>
<reference evidence="6" key="2">
    <citation type="submission" date="2022-10" db="EMBL/GenBank/DDBJ databases">
        <authorList>
            <consortium name="ENA_rothamsted_submissions"/>
            <consortium name="culmorum"/>
            <person name="King R."/>
        </authorList>
    </citation>
    <scope>NUCLEOTIDE SEQUENCE</scope>
</reference>
<dbReference type="EMBL" id="OU893342">
    <property type="protein sequence ID" value="CAG9783480.1"/>
    <property type="molecule type" value="Genomic_DNA"/>
</dbReference>
<dbReference type="GO" id="GO:0005886">
    <property type="term" value="C:plasma membrane"/>
    <property type="evidence" value="ECO:0007669"/>
    <property type="project" value="TreeGrafter"/>
</dbReference>
<evidence type="ECO:0000313" key="6">
    <source>
        <dbReference type="EMBL" id="CAG9783480.1"/>
    </source>
</evidence>